<sequence>MKKIMALVLAAMMLLACCSALAEYPEKVDGIDFEGKTVLILDYWSGDGARAENPTEEQQAQYDYRDWINETYNVNASQKQGGDWGTCAQEMMDYVSNPDDTLRLYIIEPGKVGTLVANGYAAPITDKYTDLNADTWNAAERDFMTVGGQLYGLYKGNSEPRGCLYFNKRVLEEAGIDWNTIYDAQKDGTWTWAMFEELLAKITRDTDNDGVNDIYGLIGSRDDMEVCSVFSNGGSFFDFDADGKIVPSMDSDATKSALTWATDTWTKYGAPTPEGANWDWYKDAWKQGYTGFYMYQTYGGFNDNSEMADMKDAWGCVAFPVPNAGDTYITVVSDNITMIPKCYDEDTVAKLAFLYDLWSAPTPGYDDEDSWIGNKYNYTDERAVDETYAMLREPEHCRINNVTYLGTQNDVLGSSLLWSLGGESTVAELIEAGMPAWQALCDTFNGK</sequence>
<evidence type="ECO:0000256" key="1">
    <source>
        <dbReference type="SAM" id="SignalP"/>
    </source>
</evidence>
<protein>
    <submittedName>
        <fullName evidence="2">Sugar ABC transporter substrate-binding protein</fullName>
    </submittedName>
</protein>
<proteinExistence type="predicted"/>
<dbReference type="EMBL" id="KC246796">
    <property type="protein sequence ID" value="AHF24513.1"/>
    <property type="molecule type" value="Genomic_DNA"/>
</dbReference>
<name>W0FIB1_9BACT</name>
<reference evidence="2" key="1">
    <citation type="journal article" date="2013" name="PLoS ONE">
        <title>Metagenomic insights into the carbohydrate-active enzymes carried by the microorganisms adhering to solid digesta in the rumen of cows.</title>
        <authorList>
            <person name="Wang L."/>
            <person name="Hatem A."/>
            <person name="Catalyurek U.V."/>
            <person name="Morrison M."/>
            <person name="Yu Z."/>
        </authorList>
    </citation>
    <scope>NUCLEOTIDE SEQUENCE</scope>
</reference>
<dbReference type="PANTHER" id="PTHR43649">
    <property type="entry name" value="ARABINOSE-BINDING PROTEIN-RELATED"/>
    <property type="match status" value="1"/>
</dbReference>
<evidence type="ECO:0000313" key="2">
    <source>
        <dbReference type="EMBL" id="AHF24513.1"/>
    </source>
</evidence>
<accession>W0FIB1</accession>
<dbReference type="PROSITE" id="PS51257">
    <property type="entry name" value="PROKAR_LIPOPROTEIN"/>
    <property type="match status" value="1"/>
</dbReference>
<dbReference type="Gene3D" id="3.40.190.10">
    <property type="entry name" value="Periplasmic binding protein-like II"/>
    <property type="match status" value="1"/>
</dbReference>
<dbReference type="AlphaFoldDB" id="W0FIB1"/>
<feature type="chain" id="PRO_5004788742" evidence="1">
    <location>
        <begin position="23"/>
        <end position="447"/>
    </location>
</feature>
<dbReference type="InterPro" id="IPR050490">
    <property type="entry name" value="Bact_solute-bd_prot1"/>
</dbReference>
<dbReference type="SUPFAM" id="SSF53850">
    <property type="entry name" value="Periplasmic binding protein-like II"/>
    <property type="match status" value="1"/>
</dbReference>
<dbReference type="PANTHER" id="PTHR43649:SF12">
    <property type="entry name" value="DIACETYLCHITOBIOSE BINDING PROTEIN DASA"/>
    <property type="match status" value="1"/>
</dbReference>
<feature type="signal peptide" evidence="1">
    <location>
        <begin position="1"/>
        <end position="22"/>
    </location>
</feature>
<organism evidence="2">
    <name type="scientific">uncultured bacterium Contig28b</name>
    <dbReference type="NCBI Taxonomy" id="1393549"/>
    <lineage>
        <taxon>Bacteria</taxon>
        <taxon>environmental samples</taxon>
    </lineage>
</organism>
<keyword evidence="1" id="KW-0732">Signal</keyword>